<dbReference type="Gene3D" id="1.10.150.20">
    <property type="entry name" value="5' to 3' exonuclease, C-terminal subdomain"/>
    <property type="match status" value="2"/>
</dbReference>
<dbReference type="Gene3D" id="3.30.300.20">
    <property type="match status" value="2"/>
</dbReference>
<dbReference type="PANTHER" id="PTHR22648">
    <property type="entry name" value="TRANSCRIPTION TERMINATION FACTOR NUSA"/>
    <property type="match status" value="1"/>
</dbReference>
<sequence>MSKEILLAAEAVSNEKLLPREKIFEALESALALSTKKKYEQEIDVRVVINTKTGEFDTFRRWLVVEEVTNPTKEITLEAAQFEDPNVQLGDYVEDQIESVAFDRITMQTARQVISTKIREAERNKIVEQFRSQEGEIVTGTVKKVNRDNIVLDLGQQAEAVMLREDMLPRENFRPGDRVRGVLYKVSPENKGAQLFVTRAKPEMLIELFRIEVPEIGEELIEIKNAARDPGSRAKIAVKTNDKRIDPVGACVGMRGARVQAITNELGGERVDIVLWDDNPAQFVINAMAPADVSSIVVDEDSHSMDIAVESANLAQAIGRNGQNVRLATQLTGWTLNVMTTDELNQKHQAEDNKVLKLFMNTLEIDEEFAHILIEEGFSTLEELAYVSVNELTSIDGLEDEDLVEELQTRAKNAITAAALAEEEALKQAHIEDRLLALDGMNRHIALKLAEKNITTLEELAEQGVDDLADIEDLTAEQAADFIMAARNICWFSE</sequence>
<evidence type="ECO:0000259" key="8">
    <source>
        <dbReference type="PROSITE" id="PS50126"/>
    </source>
</evidence>
<evidence type="ECO:0000256" key="6">
    <source>
        <dbReference type="ARBA" id="ARBA00023163"/>
    </source>
</evidence>
<dbReference type="EMBL" id="ACZR01000014">
    <property type="protein sequence ID" value="EEX50068.1"/>
    <property type="molecule type" value="Genomic_DNA"/>
</dbReference>
<gene>
    <name evidence="7 9" type="primary">nusA</name>
    <name evidence="9" type="ORF">HMPREF0621_1591</name>
</gene>
<dbReference type="InterPro" id="IPR004087">
    <property type="entry name" value="KH_dom"/>
</dbReference>
<dbReference type="FunFam" id="3.30.300.20:FF:000005">
    <property type="entry name" value="Transcription termination/antitermination protein NusA"/>
    <property type="match status" value="1"/>
</dbReference>
<dbReference type="FunFam" id="1.10.150.20:FF:000015">
    <property type="entry name" value="Transcription termination/antitermination protein NusA"/>
    <property type="match status" value="1"/>
</dbReference>
<dbReference type="SUPFAM" id="SSF69705">
    <property type="entry name" value="Transcription factor NusA, N-terminal domain"/>
    <property type="match status" value="1"/>
</dbReference>
<dbReference type="GO" id="GO:0005829">
    <property type="term" value="C:cytosol"/>
    <property type="evidence" value="ECO:0007669"/>
    <property type="project" value="TreeGrafter"/>
</dbReference>
<reference evidence="9 10" key="1">
    <citation type="submission" date="2009-10" db="EMBL/GenBank/DDBJ databases">
        <authorList>
            <person name="Muzny D."/>
            <person name="Qin X."/>
            <person name="Deng J."/>
            <person name="Jiang H."/>
            <person name="Liu Y."/>
            <person name="Qu J."/>
            <person name="Song X.-Z."/>
            <person name="Zhang L."/>
            <person name="Thornton R."/>
            <person name="Coyle M."/>
            <person name="Francisco L."/>
            <person name="Jackson L."/>
            <person name="Javaid M."/>
            <person name="Korchina V."/>
            <person name="Kovar C."/>
            <person name="Mata R."/>
            <person name="Mathew T."/>
            <person name="Ngo R."/>
            <person name="Nguyen L."/>
            <person name="Nguyen N."/>
            <person name="Okwuonu G."/>
            <person name="Ongeri F."/>
            <person name="Pham C."/>
            <person name="Simmons D."/>
            <person name="Wilczek-Boney K."/>
            <person name="Hale W."/>
            <person name="Jakkamsetti A."/>
            <person name="Pham P."/>
            <person name="Ruth R."/>
            <person name="San Lucas F."/>
            <person name="Warren J."/>
            <person name="Zhang J."/>
            <person name="Zhao Z."/>
            <person name="Zhou C."/>
            <person name="Zhu D."/>
            <person name="Lee S."/>
            <person name="Bess C."/>
            <person name="Blankenburg K."/>
            <person name="Forbes L."/>
            <person name="Fu Q."/>
            <person name="Gubbala S."/>
            <person name="Hirani K."/>
            <person name="Jayaseelan J.C."/>
            <person name="Lara F."/>
            <person name="Munidasa M."/>
            <person name="Palculict T."/>
            <person name="Patil S."/>
            <person name="Pu L.-L."/>
            <person name="Saada N."/>
            <person name="Tang L."/>
            <person name="Weissenberger G."/>
            <person name="Zhu Y."/>
            <person name="Hemphill L."/>
            <person name="Shang Y."/>
            <person name="Youmans B."/>
            <person name="Ayvaz T."/>
            <person name="Ross M."/>
            <person name="Santibanez J."/>
            <person name="Aqrawi P."/>
            <person name="Gross S."/>
            <person name="Joshi V."/>
            <person name="Fowler G."/>
            <person name="Nazareth L."/>
            <person name="Reid J."/>
            <person name="Worley K."/>
            <person name="Petrosino J."/>
            <person name="Highlander S."/>
            <person name="Gibbs R."/>
        </authorList>
    </citation>
    <scope>NUCLEOTIDE SEQUENCE [LARGE SCALE GENOMIC DNA]</scope>
    <source>
        <strain evidence="9 10">ATCC 43325</strain>
    </source>
</reference>
<dbReference type="AlphaFoldDB" id="C9PRG7"/>
<evidence type="ECO:0000313" key="9">
    <source>
        <dbReference type="EMBL" id="EEX50068.1"/>
    </source>
</evidence>
<comment type="caution">
    <text evidence="9">The sequence shown here is derived from an EMBL/GenBank/DDBJ whole genome shotgun (WGS) entry which is preliminary data.</text>
</comment>
<comment type="similarity">
    <text evidence="7">Belongs to the NusA family.</text>
</comment>
<dbReference type="STRING" id="667128.HMPREF0621_1591"/>
<dbReference type="Pfam" id="PF26594">
    <property type="entry name" value="KH_NusA_2nd"/>
    <property type="match status" value="1"/>
</dbReference>
<dbReference type="SMART" id="SM00322">
    <property type="entry name" value="KH"/>
    <property type="match status" value="2"/>
</dbReference>
<evidence type="ECO:0000313" key="10">
    <source>
        <dbReference type="Proteomes" id="UP000005519"/>
    </source>
</evidence>
<name>C9PRG7_9PAST</name>
<keyword evidence="2 7" id="KW-0963">Cytoplasm</keyword>
<organism evidence="9 10">
    <name type="scientific">Pasteurella dagmatis ATCC 43325</name>
    <dbReference type="NCBI Taxonomy" id="667128"/>
    <lineage>
        <taxon>Bacteria</taxon>
        <taxon>Pseudomonadati</taxon>
        <taxon>Pseudomonadota</taxon>
        <taxon>Gammaproteobacteria</taxon>
        <taxon>Pasteurellales</taxon>
        <taxon>Pasteurellaceae</taxon>
        <taxon>Pasteurella</taxon>
    </lineage>
</organism>
<dbReference type="InterPro" id="IPR036555">
    <property type="entry name" value="NusA_N_sf"/>
</dbReference>
<dbReference type="CDD" id="cd22529">
    <property type="entry name" value="KH-II_NusA_rpt2"/>
    <property type="match status" value="1"/>
</dbReference>
<dbReference type="HOGENOM" id="CLU_029242_0_0_6"/>
<dbReference type="InterPro" id="IPR010213">
    <property type="entry name" value="TF_NusA"/>
</dbReference>
<dbReference type="Pfam" id="PF13184">
    <property type="entry name" value="KH_NusA_1st"/>
    <property type="match status" value="1"/>
</dbReference>
<dbReference type="FunFam" id="2.40.50.140:FF:000092">
    <property type="entry name" value="Transcription termination/antitermination protein NusA"/>
    <property type="match status" value="1"/>
</dbReference>
<dbReference type="InterPro" id="IPR010995">
    <property type="entry name" value="DNA_repair_Rad51/TF_NusA_a-hlx"/>
</dbReference>
<dbReference type="InterPro" id="IPR025249">
    <property type="entry name" value="TF_NusA_KH_1st"/>
</dbReference>
<evidence type="ECO:0000256" key="4">
    <source>
        <dbReference type="ARBA" id="ARBA00022884"/>
    </source>
</evidence>
<feature type="domain" description="S1 motif" evidence="8">
    <location>
        <begin position="135"/>
        <end position="200"/>
    </location>
</feature>
<dbReference type="NCBIfam" id="TIGR01953">
    <property type="entry name" value="NusA"/>
    <property type="match status" value="1"/>
</dbReference>
<dbReference type="InterPro" id="IPR003029">
    <property type="entry name" value="S1_domain"/>
</dbReference>
<dbReference type="Pfam" id="PF14520">
    <property type="entry name" value="HHH_5"/>
    <property type="match status" value="1"/>
</dbReference>
<accession>C9PRG7</accession>
<proteinExistence type="inferred from homology"/>
<keyword evidence="10" id="KW-1185">Reference proteome</keyword>
<comment type="function">
    <text evidence="7">Participates in both transcription termination and antitermination.</text>
</comment>
<dbReference type="InterPro" id="IPR013735">
    <property type="entry name" value="TF_NusA_N"/>
</dbReference>
<dbReference type="SMART" id="SM00316">
    <property type="entry name" value="S1"/>
    <property type="match status" value="1"/>
</dbReference>
<evidence type="ECO:0000256" key="3">
    <source>
        <dbReference type="ARBA" id="ARBA00022814"/>
    </source>
</evidence>
<dbReference type="FunFam" id="3.30.1480.10:FF:000001">
    <property type="entry name" value="Transcription termination/antitermination protein NusA"/>
    <property type="match status" value="1"/>
</dbReference>
<dbReference type="OrthoDB" id="9807233at2"/>
<dbReference type="PROSITE" id="PS50084">
    <property type="entry name" value="KH_TYPE_1"/>
    <property type="match status" value="1"/>
</dbReference>
<dbReference type="SUPFAM" id="SSF47794">
    <property type="entry name" value="Rad51 N-terminal domain-like"/>
    <property type="match status" value="2"/>
</dbReference>
<dbReference type="InterPro" id="IPR030842">
    <property type="entry name" value="TF_NusA_bacterial"/>
</dbReference>
<dbReference type="InterPro" id="IPR010214">
    <property type="entry name" value="Tscrpt_termin_fac_NusA_C_rpt"/>
</dbReference>
<keyword evidence="4 7" id="KW-0694">RNA-binding</keyword>
<keyword evidence="5 7" id="KW-0805">Transcription regulation</keyword>
<dbReference type="HAMAP" id="MF_00945_B">
    <property type="entry name" value="NusA_B"/>
    <property type="match status" value="1"/>
</dbReference>
<dbReference type="GO" id="GO:0003723">
    <property type="term" value="F:RNA binding"/>
    <property type="evidence" value="ECO:0007669"/>
    <property type="project" value="UniProtKB-UniRule"/>
</dbReference>
<dbReference type="CDD" id="cd04455">
    <property type="entry name" value="S1_NusA"/>
    <property type="match status" value="1"/>
</dbReference>
<dbReference type="Pfam" id="PF08529">
    <property type="entry name" value="NusA_N"/>
    <property type="match status" value="1"/>
</dbReference>
<dbReference type="Proteomes" id="UP000005519">
    <property type="component" value="Unassembled WGS sequence"/>
</dbReference>
<evidence type="ECO:0000256" key="5">
    <source>
        <dbReference type="ARBA" id="ARBA00023015"/>
    </source>
</evidence>
<dbReference type="CDD" id="cd02134">
    <property type="entry name" value="KH-II_NusA_rpt1"/>
    <property type="match status" value="1"/>
</dbReference>
<dbReference type="PROSITE" id="PS50126">
    <property type="entry name" value="S1"/>
    <property type="match status" value="1"/>
</dbReference>
<comment type="subunit">
    <text evidence="7">Monomer. Binds directly to the core enzyme of the DNA-dependent RNA polymerase and to nascent RNA.</text>
</comment>
<keyword evidence="3 7" id="KW-0889">Transcription antitermination</keyword>
<dbReference type="GO" id="GO:0003700">
    <property type="term" value="F:DNA-binding transcription factor activity"/>
    <property type="evidence" value="ECO:0007669"/>
    <property type="project" value="InterPro"/>
</dbReference>
<dbReference type="InterPro" id="IPR009019">
    <property type="entry name" value="KH_sf_prok-type"/>
</dbReference>
<dbReference type="RefSeq" id="WP_005762458.1">
    <property type="nucleotide sequence ID" value="NZ_GG704810.1"/>
</dbReference>
<evidence type="ECO:0000256" key="2">
    <source>
        <dbReference type="ARBA" id="ARBA00022490"/>
    </source>
</evidence>
<dbReference type="GO" id="GO:0006353">
    <property type="term" value="P:DNA-templated transcription termination"/>
    <property type="evidence" value="ECO:0007669"/>
    <property type="project" value="UniProtKB-UniRule"/>
</dbReference>
<dbReference type="Gene3D" id="3.30.1480.10">
    <property type="entry name" value="NusA, N-terminal domain"/>
    <property type="match status" value="1"/>
</dbReference>
<dbReference type="NCBIfam" id="TIGR01954">
    <property type="entry name" value="nusA_Cterm_rpt"/>
    <property type="match status" value="2"/>
</dbReference>
<dbReference type="PANTHER" id="PTHR22648:SF0">
    <property type="entry name" value="TRANSCRIPTION TERMINATION_ANTITERMINATION PROTEIN NUSA"/>
    <property type="match status" value="1"/>
</dbReference>
<dbReference type="GO" id="GO:0000166">
    <property type="term" value="F:nucleotide binding"/>
    <property type="evidence" value="ECO:0007669"/>
    <property type="project" value="InterPro"/>
</dbReference>
<dbReference type="InterPro" id="IPR012340">
    <property type="entry name" value="NA-bd_OB-fold"/>
</dbReference>
<evidence type="ECO:0000256" key="1">
    <source>
        <dbReference type="ARBA" id="ARBA00022472"/>
    </source>
</evidence>
<dbReference type="InterPro" id="IPR058582">
    <property type="entry name" value="KH_NusA_2nd"/>
</dbReference>
<keyword evidence="6 7" id="KW-0804">Transcription</keyword>
<dbReference type="SUPFAM" id="SSF54814">
    <property type="entry name" value="Prokaryotic type KH domain (KH-domain type II)"/>
    <property type="match status" value="2"/>
</dbReference>
<comment type="subcellular location">
    <subcellularLocation>
        <location evidence="7">Cytoplasm</location>
    </subcellularLocation>
</comment>
<dbReference type="InterPro" id="IPR015946">
    <property type="entry name" value="KH_dom-like_a/b"/>
</dbReference>
<dbReference type="SUPFAM" id="SSF50249">
    <property type="entry name" value="Nucleic acid-binding proteins"/>
    <property type="match status" value="1"/>
</dbReference>
<protein>
    <recommendedName>
        <fullName evidence="7">Transcription termination/antitermination protein NusA</fullName>
    </recommendedName>
</protein>
<dbReference type="Gene3D" id="2.40.50.140">
    <property type="entry name" value="Nucleic acid-binding proteins"/>
    <property type="match status" value="1"/>
</dbReference>
<evidence type="ECO:0000256" key="7">
    <source>
        <dbReference type="HAMAP-Rule" id="MF_00945"/>
    </source>
</evidence>
<keyword evidence="1 7" id="KW-0806">Transcription termination</keyword>
<dbReference type="GO" id="GO:0031564">
    <property type="term" value="P:transcription antitermination"/>
    <property type="evidence" value="ECO:0007669"/>
    <property type="project" value="UniProtKB-UniRule"/>
</dbReference>
<dbReference type="FunFam" id="3.30.300.20:FF:000002">
    <property type="entry name" value="Transcription termination/antitermination protein NusA"/>
    <property type="match status" value="1"/>
</dbReference>